<evidence type="ECO:0000313" key="6">
    <source>
        <dbReference type="EMBL" id="EOD47929.1"/>
    </source>
</evidence>
<evidence type="ECO:0000313" key="7">
    <source>
        <dbReference type="Proteomes" id="UP000013521"/>
    </source>
</evidence>
<organism evidence="6 7">
    <name type="scientific">Botryosphaeria parva (strain UCR-NP2)</name>
    <name type="common">Grapevine canker fungus</name>
    <name type="synonym">Neofusicoccum parvum</name>
    <dbReference type="NCBI Taxonomy" id="1287680"/>
    <lineage>
        <taxon>Eukaryota</taxon>
        <taxon>Fungi</taxon>
        <taxon>Dikarya</taxon>
        <taxon>Ascomycota</taxon>
        <taxon>Pezizomycotina</taxon>
        <taxon>Dothideomycetes</taxon>
        <taxon>Dothideomycetes incertae sedis</taxon>
        <taxon>Botryosphaeriales</taxon>
        <taxon>Botryosphaeriaceae</taxon>
        <taxon>Neofusicoccum</taxon>
    </lineage>
</organism>
<dbReference type="Pfam" id="PF00569">
    <property type="entry name" value="ZZ"/>
    <property type="match status" value="1"/>
</dbReference>
<dbReference type="HOGENOM" id="CLU_826377_0_0_1"/>
<keyword evidence="1" id="KW-0479">Metal-binding</keyword>
<dbReference type="InterPro" id="IPR043145">
    <property type="entry name" value="Znf_ZZ_sf"/>
</dbReference>
<dbReference type="GO" id="GO:0008270">
    <property type="term" value="F:zinc ion binding"/>
    <property type="evidence" value="ECO:0007669"/>
    <property type="project" value="UniProtKB-KW"/>
</dbReference>
<evidence type="ECO:0000256" key="4">
    <source>
        <dbReference type="SAM" id="MobiDB-lite"/>
    </source>
</evidence>
<dbReference type="KEGG" id="npa:UCRNP2_5328"/>
<dbReference type="InterPro" id="IPR000433">
    <property type="entry name" value="Znf_ZZ"/>
</dbReference>
<reference evidence="7" key="1">
    <citation type="journal article" date="2013" name="Genome Announc.">
        <title>Draft genome sequence of Neofusicoccum parvum isolate UCR-NP2, a fungal vascular pathogen associated with grapevine cankers.</title>
        <authorList>
            <person name="Blanco-Ulate B."/>
            <person name="Rolshausen P."/>
            <person name="Cantu D."/>
        </authorList>
    </citation>
    <scope>NUCLEOTIDE SEQUENCE [LARGE SCALE GENOMIC DNA]</scope>
    <source>
        <strain evidence="7">UCR-NP2</strain>
    </source>
</reference>
<dbReference type="AlphaFoldDB" id="R1GPR3"/>
<evidence type="ECO:0000256" key="2">
    <source>
        <dbReference type="ARBA" id="ARBA00022771"/>
    </source>
</evidence>
<sequence length="336" mass="36635">MPSPAPAHPPPDTTGPPAPRRTRHHARCRDEDLCNGCKEAGKKRSHPLVPLEPGAEMHDGVFCDGCGRSPIYGTRSVCQKHRDEDWCGDCRRSGRACEGPFEELRQSPLGAQIEHHGSVAMPREWLPRRGQLPPAVATYHILDGNGAGWLEPPDSLCWMPMPARARADSAVQVQPAFTAEITKKGGNFRDRTYAWTLKRGGDGTKLWRYSLESDRKTGTVVLSEHFGPCSSGGEAPLPRFEFAHGPRPVSALGGDRWDAQRYILLQLSPAGGGGEQVVADHAWWDGHPDAPEDCMAVRSAALDHGLALATLTALIDRQWKCLAAERQVDPAAFEAA</sequence>
<keyword evidence="3" id="KW-0862">Zinc</keyword>
<accession>R1GPR3</accession>
<dbReference type="STRING" id="1287680.R1GPR3"/>
<gene>
    <name evidence="6" type="ORF">UCRNP2_5328</name>
</gene>
<feature type="region of interest" description="Disordered" evidence="4">
    <location>
        <begin position="1"/>
        <end position="25"/>
    </location>
</feature>
<proteinExistence type="predicted"/>
<name>R1GPR3_BOTPV</name>
<dbReference type="SUPFAM" id="SSF57850">
    <property type="entry name" value="RING/U-box"/>
    <property type="match status" value="1"/>
</dbReference>
<evidence type="ECO:0000256" key="3">
    <source>
        <dbReference type="ARBA" id="ARBA00022833"/>
    </source>
</evidence>
<evidence type="ECO:0000259" key="5">
    <source>
        <dbReference type="Pfam" id="PF00569"/>
    </source>
</evidence>
<keyword evidence="2" id="KW-0863">Zinc-finger</keyword>
<dbReference type="Proteomes" id="UP000013521">
    <property type="component" value="Unassembled WGS sequence"/>
</dbReference>
<dbReference type="EMBL" id="KB916269">
    <property type="protein sequence ID" value="EOD47929.1"/>
    <property type="molecule type" value="Genomic_DNA"/>
</dbReference>
<feature type="compositionally biased region" description="Pro residues" evidence="4">
    <location>
        <begin position="1"/>
        <end position="19"/>
    </location>
</feature>
<dbReference type="Gene3D" id="3.30.60.90">
    <property type="match status" value="1"/>
</dbReference>
<protein>
    <recommendedName>
        <fullName evidence="5">ZZ-type domain-containing protein</fullName>
    </recommendedName>
</protein>
<dbReference type="OrthoDB" id="4084130at2759"/>
<evidence type="ECO:0000256" key="1">
    <source>
        <dbReference type="ARBA" id="ARBA00022723"/>
    </source>
</evidence>
<feature type="domain" description="ZZ-type" evidence="5">
    <location>
        <begin position="57"/>
        <end position="93"/>
    </location>
</feature>